<gene>
    <name evidence="1" type="ORF">RDB_LOCUS160431</name>
</gene>
<dbReference type="Proteomes" id="UP000663846">
    <property type="component" value="Unassembled WGS sequence"/>
</dbReference>
<evidence type="ECO:0000313" key="1">
    <source>
        <dbReference type="EMBL" id="CAE6461369.1"/>
    </source>
</evidence>
<name>A0A8H3GPS6_9AGAM</name>
<sequence>MQLYPLHFLHTSPISILLPDRHPTAR</sequence>
<dbReference type="AlphaFoldDB" id="A0A8H3GPS6"/>
<evidence type="ECO:0000313" key="2">
    <source>
        <dbReference type="Proteomes" id="UP000663846"/>
    </source>
</evidence>
<comment type="caution">
    <text evidence="1">The sequence shown here is derived from an EMBL/GenBank/DDBJ whole genome shotgun (WGS) entry which is preliminary data.</text>
</comment>
<protein>
    <submittedName>
        <fullName evidence="1">Uncharacterized protein</fullName>
    </submittedName>
</protein>
<dbReference type="EMBL" id="CAJMWS010000744">
    <property type="protein sequence ID" value="CAE6461369.1"/>
    <property type="molecule type" value="Genomic_DNA"/>
</dbReference>
<organism evidence="1 2">
    <name type="scientific">Rhizoctonia solani</name>
    <dbReference type="NCBI Taxonomy" id="456999"/>
    <lineage>
        <taxon>Eukaryota</taxon>
        <taxon>Fungi</taxon>
        <taxon>Dikarya</taxon>
        <taxon>Basidiomycota</taxon>
        <taxon>Agaricomycotina</taxon>
        <taxon>Agaricomycetes</taxon>
        <taxon>Cantharellales</taxon>
        <taxon>Ceratobasidiaceae</taxon>
        <taxon>Rhizoctonia</taxon>
    </lineage>
</organism>
<proteinExistence type="predicted"/>
<accession>A0A8H3GPS6</accession>
<reference evidence="1" key="1">
    <citation type="submission" date="2021-01" db="EMBL/GenBank/DDBJ databases">
        <authorList>
            <person name="Kaushik A."/>
        </authorList>
    </citation>
    <scope>NUCLEOTIDE SEQUENCE</scope>
    <source>
        <strain evidence="1">AG1-1C</strain>
    </source>
</reference>